<sequence length="37" mass="4345">MWVRFKVMQYTKNSKGALELELTIARRLYGLPFVPTS</sequence>
<evidence type="ECO:0000313" key="1">
    <source>
        <dbReference type="EMBL" id="VWC15962.1"/>
    </source>
</evidence>
<evidence type="ECO:0000313" key="2">
    <source>
        <dbReference type="Proteomes" id="UP000494125"/>
    </source>
</evidence>
<dbReference type="Proteomes" id="UP000494125">
    <property type="component" value="Unassembled WGS sequence"/>
</dbReference>
<reference evidence="1 2" key="1">
    <citation type="submission" date="2019-09" db="EMBL/GenBank/DDBJ databases">
        <authorList>
            <person name="Depoorter E."/>
        </authorList>
    </citation>
    <scope>NUCLEOTIDE SEQUENCE [LARGE SCALE GENOMIC DNA]</scope>
    <source>
        <strain evidence="1">LMG 24065</strain>
    </source>
</reference>
<accession>A0A6P2Q7T3</accession>
<keyword evidence="2" id="KW-1185">Reference proteome</keyword>
<gene>
    <name evidence="1" type="ORF">BDI24065_05595</name>
</gene>
<name>A0A6P2Q7T3_9BURK</name>
<dbReference type="AlphaFoldDB" id="A0A6P2Q7T3"/>
<organism evidence="1 2">
    <name type="scientific">Burkholderia diffusa</name>
    <dbReference type="NCBI Taxonomy" id="488732"/>
    <lineage>
        <taxon>Bacteria</taxon>
        <taxon>Pseudomonadati</taxon>
        <taxon>Pseudomonadota</taxon>
        <taxon>Betaproteobacteria</taxon>
        <taxon>Burkholderiales</taxon>
        <taxon>Burkholderiaceae</taxon>
        <taxon>Burkholderia</taxon>
        <taxon>Burkholderia cepacia complex</taxon>
    </lineage>
</organism>
<dbReference type="EMBL" id="CABVPN010000034">
    <property type="protein sequence ID" value="VWC15962.1"/>
    <property type="molecule type" value="Genomic_DNA"/>
</dbReference>
<protein>
    <submittedName>
        <fullName evidence="1">Uncharacterized protein</fullName>
    </submittedName>
</protein>
<proteinExistence type="predicted"/>